<name>A0ABX8QVR3_9ACTN</name>
<dbReference type="Proteomes" id="UP001049518">
    <property type="component" value="Chromosome"/>
</dbReference>
<sequence length="343" mass="37872">MEALPYVPFGAGLRDRPHVFVDGLRTPSTVLELSHWPGNRTPAPLKADVSTQSVLRLLGRPAADRERLLAGATAVTCDHYDVDGLLSVLCLVDPEFAWRHRGLLEATALCGDFDVHSGDPAVRACLALLAAEREISRATRFRSVEQATTALFRGMLDVAEACLLDPGAWRDAWAGEWEDVERSLRSATEFEEHGDLAVFVDTDRPAHEYAVHARTDAGHVLRLRRDGRHSLRFRYENFVDLQSRRPAPRVRGDLLARELNARERDGTWFCESPATATPLLQLYAGDEVPAPSSLGMDEVRRVVVAFFEAARADGSLLWRPTAGWVHEAAGTPPSKEAGTAWHG</sequence>
<dbReference type="Pfam" id="PF20392">
    <property type="entry name" value="DUF6687"/>
    <property type="match status" value="1"/>
</dbReference>
<evidence type="ECO:0000313" key="1">
    <source>
        <dbReference type="EMBL" id="QXJ22294.1"/>
    </source>
</evidence>
<gene>
    <name evidence="1" type="ORF">AGRA3207_003276</name>
</gene>
<dbReference type="InterPro" id="IPR046509">
    <property type="entry name" value="DUF6687"/>
</dbReference>
<dbReference type="RefSeq" id="WP_231335516.1">
    <property type="nucleotide sequence ID" value="NZ_CP059572.1"/>
</dbReference>
<dbReference type="EMBL" id="CP059572">
    <property type="protein sequence ID" value="QXJ22294.1"/>
    <property type="molecule type" value="Genomic_DNA"/>
</dbReference>
<keyword evidence="2" id="KW-1185">Reference proteome</keyword>
<accession>A0ABX8QVR3</accession>
<evidence type="ECO:0000313" key="2">
    <source>
        <dbReference type="Proteomes" id="UP001049518"/>
    </source>
</evidence>
<reference evidence="1" key="1">
    <citation type="submission" date="2020-07" db="EMBL/GenBank/DDBJ databases">
        <authorList>
            <person name="Tarantini F.S."/>
            <person name="Hong K.W."/>
            <person name="Chan K.G."/>
        </authorList>
    </citation>
    <scope>NUCLEOTIDE SEQUENCE</scope>
    <source>
        <strain evidence="1">32-07</strain>
    </source>
</reference>
<proteinExistence type="predicted"/>
<protein>
    <submittedName>
        <fullName evidence="1">Uncharacterized protein</fullName>
    </submittedName>
</protein>
<organism evidence="1 2">
    <name type="scientific">Actinomadura graeca</name>
    <dbReference type="NCBI Taxonomy" id="2750812"/>
    <lineage>
        <taxon>Bacteria</taxon>
        <taxon>Bacillati</taxon>
        <taxon>Actinomycetota</taxon>
        <taxon>Actinomycetes</taxon>
        <taxon>Streptosporangiales</taxon>
        <taxon>Thermomonosporaceae</taxon>
        <taxon>Actinomadura</taxon>
    </lineage>
</organism>